<name>A0AAD6VFS9_9AGAR</name>
<feature type="transmembrane region" description="Helical" evidence="1">
    <location>
        <begin position="115"/>
        <end position="134"/>
    </location>
</feature>
<evidence type="ECO:0008006" key="4">
    <source>
        <dbReference type="Google" id="ProtNLM"/>
    </source>
</evidence>
<evidence type="ECO:0000313" key="3">
    <source>
        <dbReference type="Proteomes" id="UP001219525"/>
    </source>
</evidence>
<keyword evidence="1" id="KW-0812">Transmembrane</keyword>
<accession>A0AAD6VFS9</accession>
<comment type="caution">
    <text evidence="2">The sequence shown here is derived from an EMBL/GenBank/DDBJ whole genome shotgun (WGS) entry which is preliminary data.</text>
</comment>
<feature type="transmembrane region" description="Helical" evidence="1">
    <location>
        <begin position="184"/>
        <end position="203"/>
    </location>
</feature>
<feature type="non-terminal residue" evidence="2">
    <location>
        <position position="256"/>
    </location>
</feature>
<dbReference type="EMBL" id="JARJCW010000025">
    <property type="protein sequence ID" value="KAJ7211598.1"/>
    <property type="molecule type" value="Genomic_DNA"/>
</dbReference>
<dbReference type="AlphaFoldDB" id="A0AAD6VFS9"/>
<feature type="transmembrane region" description="Helical" evidence="1">
    <location>
        <begin position="215"/>
        <end position="235"/>
    </location>
</feature>
<protein>
    <recommendedName>
        <fullName evidence="4">TLC domain-containing protein</fullName>
    </recommendedName>
</protein>
<dbReference type="Proteomes" id="UP001219525">
    <property type="component" value="Unassembled WGS sequence"/>
</dbReference>
<gene>
    <name evidence="2" type="ORF">GGX14DRAFT_448797</name>
</gene>
<evidence type="ECO:0000313" key="2">
    <source>
        <dbReference type="EMBL" id="KAJ7211598.1"/>
    </source>
</evidence>
<keyword evidence="1" id="KW-0472">Membrane</keyword>
<proteinExistence type="predicted"/>
<keyword evidence="1" id="KW-1133">Transmembrane helix</keyword>
<reference evidence="2" key="1">
    <citation type="submission" date="2023-03" db="EMBL/GenBank/DDBJ databases">
        <title>Massive genome expansion in bonnet fungi (Mycena s.s.) driven by repeated elements and novel gene families across ecological guilds.</title>
        <authorList>
            <consortium name="Lawrence Berkeley National Laboratory"/>
            <person name="Harder C.B."/>
            <person name="Miyauchi S."/>
            <person name="Viragh M."/>
            <person name="Kuo A."/>
            <person name="Thoen E."/>
            <person name="Andreopoulos B."/>
            <person name="Lu D."/>
            <person name="Skrede I."/>
            <person name="Drula E."/>
            <person name="Henrissat B."/>
            <person name="Morin E."/>
            <person name="Kohler A."/>
            <person name="Barry K."/>
            <person name="LaButti K."/>
            <person name="Morin E."/>
            <person name="Salamov A."/>
            <person name="Lipzen A."/>
            <person name="Mereny Z."/>
            <person name="Hegedus B."/>
            <person name="Baldrian P."/>
            <person name="Stursova M."/>
            <person name="Weitz H."/>
            <person name="Taylor A."/>
            <person name="Grigoriev I.V."/>
            <person name="Nagy L.G."/>
            <person name="Martin F."/>
            <person name="Kauserud H."/>
        </authorList>
    </citation>
    <scope>NUCLEOTIDE SEQUENCE</scope>
    <source>
        <strain evidence="2">9144</strain>
    </source>
</reference>
<feature type="transmembrane region" description="Helical" evidence="1">
    <location>
        <begin position="46"/>
        <end position="65"/>
    </location>
</feature>
<organism evidence="2 3">
    <name type="scientific">Mycena pura</name>
    <dbReference type="NCBI Taxonomy" id="153505"/>
    <lineage>
        <taxon>Eukaryota</taxon>
        <taxon>Fungi</taxon>
        <taxon>Dikarya</taxon>
        <taxon>Basidiomycota</taxon>
        <taxon>Agaricomycotina</taxon>
        <taxon>Agaricomycetes</taxon>
        <taxon>Agaricomycetidae</taxon>
        <taxon>Agaricales</taxon>
        <taxon>Marasmiineae</taxon>
        <taxon>Mycenaceae</taxon>
        <taxon>Mycena</taxon>
    </lineage>
</organism>
<keyword evidence="3" id="KW-1185">Reference proteome</keyword>
<evidence type="ECO:0000256" key="1">
    <source>
        <dbReference type="SAM" id="Phobius"/>
    </source>
</evidence>
<sequence>MDVDQLETSSLILLFTTYYFVERILRSLLASYASPFFTSLRNTRKDAVFFGIAMGLLISLISTPSCSRLGATWRIWSSPSTRTDWLMDFDTKMCFGARAVLWVSELNRLDLYPVYVVHHTGAISSLLVVVYFRYPFLPYLVILSTLISEVPGDIMWMLSAYIDSLESHPPRLVRLKTDFNKLNVAQYTFIRGAGAVLAAWFLWSRPEYNTAPLPVQMLAWLFLTLYALFCASYVARQVSSIRAHLQSDRNSQRTSA</sequence>